<dbReference type="RefSeq" id="WP_108905910.1">
    <property type="nucleotide sequence ID" value="NZ_CP029188.1"/>
</dbReference>
<organism evidence="9 10">
    <name type="scientific">Streptomyces tirandamycinicus</name>
    <dbReference type="NCBI Taxonomy" id="2174846"/>
    <lineage>
        <taxon>Bacteria</taxon>
        <taxon>Bacillati</taxon>
        <taxon>Actinomycetota</taxon>
        <taxon>Actinomycetes</taxon>
        <taxon>Kitasatosporales</taxon>
        <taxon>Streptomycetaceae</taxon>
        <taxon>Streptomyces</taxon>
    </lineage>
</organism>
<reference evidence="9 10" key="1">
    <citation type="submission" date="2018-05" db="EMBL/GenBank/DDBJ databases">
        <title>Complete genome sequence of sponge-derived Streptomyces sp. HNM0039.</title>
        <authorList>
            <person name="Huang X."/>
            <person name="Zhou S."/>
        </authorList>
    </citation>
    <scope>NUCLEOTIDE SEQUENCE [LARGE SCALE GENOMIC DNA]</scope>
    <source>
        <strain evidence="9 10">HNM0039</strain>
    </source>
</reference>
<accession>A0A2S1SQE2</accession>
<evidence type="ECO:0000256" key="6">
    <source>
        <dbReference type="ARBA" id="ARBA00022989"/>
    </source>
</evidence>
<evidence type="ECO:0000256" key="4">
    <source>
        <dbReference type="ARBA" id="ARBA00022475"/>
    </source>
</evidence>
<dbReference type="PANTHER" id="PTHR36122">
    <property type="entry name" value="NICOTINAMIDE RIBOSIDE TRANSPORTER PNUC"/>
    <property type="match status" value="1"/>
</dbReference>
<keyword evidence="10" id="KW-1185">Reference proteome</keyword>
<evidence type="ECO:0000256" key="1">
    <source>
        <dbReference type="ARBA" id="ARBA00004651"/>
    </source>
</evidence>
<dbReference type="PANTHER" id="PTHR36122:SF2">
    <property type="entry name" value="NICOTINAMIDE RIBOSIDE TRANSPORTER PNUC"/>
    <property type="match status" value="1"/>
</dbReference>
<keyword evidence="7 8" id="KW-0472">Membrane</keyword>
<sequence>MSLAEVLAPLQQPLFTPLGTPVSWTEVLGFGTGALCVWLVARQHIANWPVGIANNVLFVLLFTQAGLYADAGLQVVFITLAVYGWWTWTHGGGPGSDTLPVRRTTRAEWTWLLAAGVVGTAGLTLLLDRATDSDVPFWDALTTALSLMATYGQCRKRLESWWLWIAADVVYVPLYAYKELYLTALLYIGFMTLCVLGLRNWSRDLAARQPLPVPTGAARQDAPVDATAEATT</sequence>
<keyword evidence="3" id="KW-0813">Transport</keyword>
<dbReference type="GO" id="GO:0005886">
    <property type="term" value="C:plasma membrane"/>
    <property type="evidence" value="ECO:0007669"/>
    <property type="project" value="UniProtKB-SubCell"/>
</dbReference>
<dbReference type="Pfam" id="PF04973">
    <property type="entry name" value="NMN_transporter"/>
    <property type="match status" value="1"/>
</dbReference>
<evidence type="ECO:0000256" key="5">
    <source>
        <dbReference type="ARBA" id="ARBA00022692"/>
    </source>
</evidence>
<proteinExistence type="inferred from homology"/>
<dbReference type="Proteomes" id="UP000244900">
    <property type="component" value="Chromosome"/>
</dbReference>
<dbReference type="GO" id="GO:0034257">
    <property type="term" value="F:nicotinamide riboside transmembrane transporter activity"/>
    <property type="evidence" value="ECO:0007669"/>
    <property type="project" value="InterPro"/>
</dbReference>
<keyword evidence="4" id="KW-1003">Cell membrane</keyword>
<comment type="subcellular location">
    <subcellularLocation>
        <location evidence="1">Cell membrane</location>
        <topology evidence="1">Multi-pass membrane protein</topology>
    </subcellularLocation>
</comment>
<protein>
    <submittedName>
        <fullName evidence="9">Nicotinamide mononucleotide transporter</fullName>
    </submittedName>
</protein>
<feature type="transmembrane region" description="Helical" evidence="8">
    <location>
        <begin position="22"/>
        <end position="41"/>
    </location>
</feature>
<gene>
    <name evidence="9" type="ORF">DDW44_07225</name>
</gene>
<evidence type="ECO:0000313" key="10">
    <source>
        <dbReference type="Proteomes" id="UP000244900"/>
    </source>
</evidence>
<dbReference type="OrthoDB" id="9791248at2"/>
<dbReference type="EMBL" id="CP029188">
    <property type="protein sequence ID" value="AWI28600.1"/>
    <property type="molecule type" value="Genomic_DNA"/>
</dbReference>
<name>A0A2S1SQE2_9ACTN</name>
<dbReference type="AlphaFoldDB" id="A0A2S1SQE2"/>
<evidence type="ECO:0000256" key="2">
    <source>
        <dbReference type="ARBA" id="ARBA00006669"/>
    </source>
</evidence>
<dbReference type="KEGG" id="stir:DDW44_07225"/>
<keyword evidence="5 8" id="KW-0812">Transmembrane</keyword>
<dbReference type="InterPro" id="IPR006419">
    <property type="entry name" value="NMN_transpt_PnuC"/>
</dbReference>
<evidence type="ECO:0000313" key="9">
    <source>
        <dbReference type="EMBL" id="AWI28600.1"/>
    </source>
</evidence>
<feature type="transmembrane region" description="Helical" evidence="8">
    <location>
        <begin position="109"/>
        <end position="127"/>
    </location>
</feature>
<feature type="transmembrane region" description="Helical" evidence="8">
    <location>
        <begin position="71"/>
        <end position="88"/>
    </location>
</feature>
<feature type="transmembrane region" description="Helical" evidence="8">
    <location>
        <begin position="180"/>
        <end position="198"/>
    </location>
</feature>
<feature type="transmembrane region" description="Helical" evidence="8">
    <location>
        <begin position="48"/>
        <end position="65"/>
    </location>
</feature>
<keyword evidence="6 8" id="KW-1133">Transmembrane helix</keyword>
<evidence type="ECO:0000256" key="3">
    <source>
        <dbReference type="ARBA" id="ARBA00022448"/>
    </source>
</evidence>
<evidence type="ECO:0000256" key="7">
    <source>
        <dbReference type="ARBA" id="ARBA00023136"/>
    </source>
</evidence>
<dbReference type="NCBIfam" id="TIGR01528">
    <property type="entry name" value="NMN_trans_PnuC"/>
    <property type="match status" value="1"/>
</dbReference>
<evidence type="ECO:0000256" key="8">
    <source>
        <dbReference type="SAM" id="Phobius"/>
    </source>
</evidence>
<comment type="similarity">
    <text evidence="2">Belongs to the nicotinamide ribonucleoside (NR) uptake permease (TC 4.B.1) family.</text>
</comment>